<dbReference type="InterPro" id="IPR050228">
    <property type="entry name" value="Carboxylesterase_BioH"/>
</dbReference>
<protein>
    <submittedName>
        <fullName evidence="2">Pimeloyl-ACP methyl ester carboxylesterase</fullName>
    </submittedName>
</protein>
<dbReference type="Proteomes" id="UP000295673">
    <property type="component" value="Unassembled WGS sequence"/>
</dbReference>
<accession>A0A4R1NKG6</accession>
<dbReference type="PANTHER" id="PTHR43194:SF2">
    <property type="entry name" value="PEROXISOMAL MEMBRANE PROTEIN LPX1"/>
    <property type="match status" value="1"/>
</dbReference>
<sequence>MTLPLVLLPGMMCDARLFAPQFAAFSGARTVIAAPISAFQTMRELAADVLNSLPARFALAGLSMGGIVAMEMVRQSPERVAGLALLDTNPLAESDAVKARRGPQIEAVKSGNLRQVMREEMKPNYLTDGPNQGAILDICMAMAADLGDEVFINQSKALMTRPDQSETLKSFAKPALSLCGEDDTLCPVSRHELMRDLLPDSDLEIVRNAGHLPTLEQPEATNAALSRWLERL</sequence>
<dbReference type="EMBL" id="SMGR01000001">
    <property type="protein sequence ID" value="TCL08806.1"/>
    <property type="molecule type" value="Genomic_DNA"/>
</dbReference>
<dbReference type="InterPro" id="IPR029058">
    <property type="entry name" value="AB_hydrolase_fold"/>
</dbReference>
<dbReference type="InterPro" id="IPR000073">
    <property type="entry name" value="AB_hydrolase_1"/>
</dbReference>
<proteinExistence type="predicted"/>
<reference evidence="2 3" key="1">
    <citation type="submission" date="2019-03" db="EMBL/GenBank/DDBJ databases">
        <title>Genomic Encyclopedia of Archaeal and Bacterial Type Strains, Phase II (KMG-II): from individual species to whole genera.</title>
        <authorList>
            <person name="Goeker M."/>
        </authorList>
    </citation>
    <scope>NUCLEOTIDE SEQUENCE [LARGE SCALE GENOMIC DNA]</scope>
    <source>
        <strain evidence="2 3">DSM 26433</strain>
    </source>
</reference>
<dbReference type="Gene3D" id="3.40.50.1820">
    <property type="entry name" value="alpha/beta hydrolase"/>
    <property type="match status" value="1"/>
</dbReference>
<evidence type="ECO:0000259" key="1">
    <source>
        <dbReference type="Pfam" id="PF12697"/>
    </source>
</evidence>
<dbReference type="AlphaFoldDB" id="A0A4R1NKG6"/>
<dbReference type="Pfam" id="PF12697">
    <property type="entry name" value="Abhydrolase_6"/>
    <property type="match status" value="1"/>
</dbReference>
<dbReference type="PANTHER" id="PTHR43194">
    <property type="entry name" value="HYDROLASE ALPHA/BETA FOLD FAMILY"/>
    <property type="match status" value="1"/>
</dbReference>
<evidence type="ECO:0000313" key="2">
    <source>
        <dbReference type="EMBL" id="TCL08806.1"/>
    </source>
</evidence>
<comment type="caution">
    <text evidence="2">The sequence shown here is derived from an EMBL/GenBank/DDBJ whole genome shotgun (WGS) entry which is preliminary data.</text>
</comment>
<feature type="domain" description="AB hydrolase-1" evidence="1">
    <location>
        <begin position="16"/>
        <end position="224"/>
    </location>
</feature>
<gene>
    <name evidence="2" type="ORF">BXY66_0846</name>
</gene>
<evidence type="ECO:0000313" key="3">
    <source>
        <dbReference type="Proteomes" id="UP000295673"/>
    </source>
</evidence>
<dbReference type="PRINTS" id="PR00111">
    <property type="entry name" value="ABHYDROLASE"/>
</dbReference>
<organism evidence="2 3">
    <name type="scientific">Shimia isoporae</name>
    <dbReference type="NCBI Taxonomy" id="647720"/>
    <lineage>
        <taxon>Bacteria</taxon>
        <taxon>Pseudomonadati</taxon>
        <taxon>Pseudomonadota</taxon>
        <taxon>Alphaproteobacteria</taxon>
        <taxon>Rhodobacterales</taxon>
        <taxon>Roseobacteraceae</taxon>
    </lineage>
</organism>
<keyword evidence="3" id="KW-1185">Reference proteome</keyword>
<name>A0A4R1NKG6_9RHOB</name>
<dbReference type="SUPFAM" id="SSF53474">
    <property type="entry name" value="alpha/beta-Hydrolases"/>
    <property type="match status" value="1"/>
</dbReference>